<dbReference type="EMBL" id="CAMPGE010018349">
    <property type="protein sequence ID" value="CAI2376774.1"/>
    <property type="molecule type" value="Genomic_DNA"/>
</dbReference>
<accession>A0AAD2D0U8</accession>
<name>A0AAD2D0U8_EUPCR</name>
<evidence type="ECO:0000313" key="2">
    <source>
        <dbReference type="Proteomes" id="UP001295684"/>
    </source>
</evidence>
<reference evidence="1" key="1">
    <citation type="submission" date="2023-07" db="EMBL/GenBank/DDBJ databases">
        <authorList>
            <consortium name="AG Swart"/>
            <person name="Singh M."/>
            <person name="Singh A."/>
            <person name="Seah K."/>
            <person name="Emmerich C."/>
        </authorList>
    </citation>
    <scope>NUCLEOTIDE SEQUENCE</scope>
    <source>
        <strain evidence="1">DP1</strain>
    </source>
</reference>
<sequence>MFSKFSDLFSIISICLNFWFPSPPCPVTRPSSSISPLSSKILFLLECLKSLKLVTLLFEILFLSSIKLNLFLVFSCFSITFDLMVR</sequence>
<evidence type="ECO:0000313" key="1">
    <source>
        <dbReference type="EMBL" id="CAI2376774.1"/>
    </source>
</evidence>
<dbReference type="AlphaFoldDB" id="A0AAD2D0U8"/>
<gene>
    <name evidence="1" type="ORF">ECRASSUSDP1_LOCUS18149</name>
</gene>
<protein>
    <submittedName>
        <fullName evidence="1">Uncharacterized protein</fullName>
    </submittedName>
</protein>
<organism evidence="1 2">
    <name type="scientific">Euplotes crassus</name>
    <dbReference type="NCBI Taxonomy" id="5936"/>
    <lineage>
        <taxon>Eukaryota</taxon>
        <taxon>Sar</taxon>
        <taxon>Alveolata</taxon>
        <taxon>Ciliophora</taxon>
        <taxon>Intramacronucleata</taxon>
        <taxon>Spirotrichea</taxon>
        <taxon>Hypotrichia</taxon>
        <taxon>Euplotida</taxon>
        <taxon>Euplotidae</taxon>
        <taxon>Moneuplotes</taxon>
    </lineage>
</organism>
<keyword evidence="2" id="KW-1185">Reference proteome</keyword>
<dbReference type="Proteomes" id="UP001295684">
    <property type="component" value="Unassembled WGS sequence"/>
</dbReference>
<proteinExistence type="predicted"/>
<comment type="caution">
    <text evidence="1">The sequence shown here is derived from an EMBL/GenBank/DDBJ whole genome shotgun (WGS) entry which is preliminary data.</text>
</comment>